<feature type="domain" description="Response regulatory" evidence="7">
    <location>
        <begin position="4"/>
        <end position="120"/>
    </location>
</feature>
<accession>A0A193LH27</accession>
<protein>
    <submittedName>
        <fullName evidence="8">DNA-binding response regulator</fullName>
    </submittedName>
</protein>
<dbReference type="PROSITE" id="PS50110">
    <property type="entry name" value="RESPONSE_REGULATORY"/>
    <property type="match status" value="1"/>
</dbReference>
<dbReference type="SUPFAM" id="SSF52172">
    <property type="entry name" value="CheY-like"/>
    <property type="match status" value="1"/>
</dbReference>
<dbReference type="InterPro" id="IPR011006">
    <property type="entry name" value="CheY-like_superfamily"/>
</dbReference>
<dbReference type="AlphaFoldDB" id="A0A193LH27"/>
<dbReference type="STRING" id="1548547.BA177_11670"/>
<evidence type="ECO:0000256" key="2">
    <source>
        <dbReference type="ARBA" id="ARBA00023015"/>
    </source>
</evidence>
<dbReference type="Pfam" id="PF00072">
    <property type="entry name" value="Response_reg"/>
    <property type="match status" value="1"/>
</dbReference>
<dbReference type="GO" id="GO:0000160">
    <property type="term" value="P:phosphorelay signal transduction system"/>
    <property type="evidence" value="ECO:0007669"/>
    <property type="project" value="InterPro"/>
</dbReference>
<dbReference type="SUPFAM" id="SSF46894">
    <property type="entry name" value="C-terminal effector domain of the bipartite response regulators"/>
    <property type="match status" value="1"/>
</dbReference>
<dbReference type="CDD" id="cd06170">
    <property type="entry name" value="LuxR_C_like"/>
    <property type="match status" value="1"/>
</dbReference>
<sequence length="217" mass="23827">MTVRILIADDHQVVRDGLKALLDIPPRFQVIGTACDGREAFALARKLNPDVVIIDIAMPELNGMDATKRMLAEMPGLRIIALSMHSDKRYISGMLQAGALGYVRKESAFEEISAAVEAVSQGNVYLGEGVAGVVVNDYRQMISRGNTDDIDPLSAREREVLQLLAEGKKTSDIAARLHVSSKTVETHRRQIMLKLEIDTVVALTKYAIRQGLISLDD</sequence>
<dbReference type="SMART" id="SM00421">
    <property type="entry name" value="HTH_LUXR"/>
    <property type="match status" value="1"/>
</dbReference>
<dbReference type="InterPro" id="IPR001789">
    <property type="entry name" value="Sig_transdc_resp-reg_receiver"/>
</dbReference>
<evidence type="ECO:0000259" key="7">
    <source>
        <dbReference type="PROSITE" id="PS50110"/>
    </source>
</evidence>
<gene>
    <name evidence="8" type="ORF">BA177_11670</name>
</gene>
<dbReference type="Gene3D" id="3.40.50.2300">
    <property type="match status" value="1"/>
</dbReference>
<dbReference type="PANTHER" id="PTHR43214">
    <property type="entry name" value="TWO-COMPONENT RESPONSE REGULATOR"/>
    <property type="match status" value="1"/>
</dbReference>
<keyword evidence="9" id="KW-1185">Reference proteome</keyword>
<dbReference type="InterPro" id="IPR058245">
    <property type="entry name" value="NreC/VraR/RcsB-like_REC"/>
</dbReference>
<dbReference type="SMART" id="SM00448">
    <property type="entry name" value="REC"/>
    <property type="match status" value="1"/>
</dbReference>
<dbReference type="GO" id="GO:0006355">
    <property type="term" value="P:regulation of DNA-templated transcription"/>
    <property type="evidence" value="ECO:0007669"/>
    <property type="project" value="InterPro"/>
</dbReference>
<dbReference type="KEGG" id="woc:BA177_11670"/>
<name>A0A193LH27_9GAMM</name>
<evidence type="ECO:0000256" key="3">
    <source>
        <dbReference type="ARBA" id="ARBA00023125"/>
    </source>
</evidence>
<keyword evidence="1 5" id="KW-0597">Phosphoprotein</keyword>
<dbReference type="PRINTS" id="PR00038">
    <property type="entry name" value="HTHLUXR"/>
</dbReference>
<evidence type="ECO:0000313" key="8">
    <source>
        <dbReference type="EMBL" id="ANO51771.1"/>
    </source>
</evidence>
<organism evidence="8 9">
    <name type="scientific">Woeseia oceani</name>
    <dbReference type="NCBI Taxonomy" id="1548547"/>
    <lineage>
        <taxon>Bacteria</taxon>
        <taxon>Pseudomonadati</taxon>
        <taxon>Pseudomonadota</taxon>
        <taxon>Gammaproteobacteria</taxon>
        <taxon>Woeseiales</taxon>
        <taxon>Woeseiaceae</taxon>
        <taxon>Woeseia</taxon>
    </lineage>
</organism>
<dbReference type="InterPro" id="IPR016032">
    <property type="entry name" value="Sig_transdc_resp-reg_C-effctor"/>
</dbReference>
<dbReference type="Proteomes" id="UP000092695">
    <property type="component" value="Chromosome"/>
</dbReference>
<dbReference type="RefSeq" id="WP_068616408.1">
    <property type="nucleotide sequence ID" value="NZ_CP016268.1"/>
</dbReference>
<dbReference type="PROSITE" id="PS50043">
    <property type="entry name" value="HTH_LUXR_2"/>
    <property type="match status" value="1"/>
</dbReference>
<evidence type="ECO:0000256" key="1">
    <source>
        <dbReference type="ARBA" id="ARBA00022553"/>
    </source>
</evidence>
<evidence type="ECO:0000259" key="6">
    <source>
        <dbReference type="PROSITE" id="PS50043"/>
    </source>
</evidence>
<dbReference type="CDD" id="cd17535">
    <property type="entry name" value="REC_NarL-like"/>
    <property type="match status" value="1"/>
</dbReference>
<dbReference type="GO" id="GO:0003677">
    <property type="term" value="F:DNA binding"/>
    <property type="evidence" value="ECO:0007669"/>
    <property type="project" value="UniProtKB-KW"/>
</dbReference>
<evidence type="ECO:0000256" key="5">
    <source>
        <dbReference type="PROSITE-ProRule" id="PRU00169"/>
    </source>
</evidence>
<reference evidence="8 9" key="1">
    <citation type="submission" date="2016-06" db="EMBL/GenBank/DDBJ databases">
        <title>Complete genome sequence of a deep-branching marine Gamma Proteobacterium Woeseia oceani type strain XK5.</title>
        <authorList>
            <person name="Mu D."/>
            <person name="Du Z."/>
        </authorList>
    </citation>
    <scope>NUCLEOTIDE SEQUENCE [LARGE SCALE GENOMIC DNA]</scope>
    <source>
        <strain evidence="8 9">XK5</strain>
    </source>
</reference>
<dbReference type="InterPro" id="IPR039420">
    <property type="entry name" value="WalR-like"/>
</dbReference>
<keyword evidence="4" id="KW-0804">Transcription</keyword>
<dbReference type="EMBL" id="CP016268">
    <property type="protein sequence ID" value="ANO51771.1"/>
    <property type="molecule type" value="Genomic_DNA"/>
</dbReference>
<evidence type="ECO:0000313" key="9">
    <source>
        <dbReference type="Proteomes" id="UP000092695"/>
    </source>
</evidence>
<proteinExistence type="predicted"/>
<keyword evidence="2" id="KW-0805">Transcription regulation</keyword>
<dbReference type="PANTHER" id="PTHR43214:SF41">
    <property type="entry name" value="NITRATE_NITRITE RESPONSE REGULATOR PROTEIN NARP"/>
    <property type="match status" value="1"/>
</dbReference>
<dbReference type="OrthoDB" id="9796655at2"/>
<feature type="domain" description="HTH luxR-type" evidence="6">
    <location>
        <begin position="146"/>
        <end position="211"/>
    </location>
</feature>
<keyword evidence="3 8" id="KW-0238">DNA-binding</keyword>
<dbReference type="Pfam" id="PF00196">
    <property type="entry name" value="GerE"/>
    <property type="match status" value="1"/>
</dbReference>
<feature type="modified residue" description="4-aspartylphosphate" evidence="5">
    <location>
        <position position="55"/>
    </location>
</feature>
<evidence type="ECO:0000256" key="4">
    <source>
        <dbReference type="ARBA" id="ARBA00023163"/>
    </source>
</evidence>
<dbReference type="InterPro" id="IPR000792">
    <property type="entry name" value="Tscrpt_reg_LuxR_C"/>
</dbReference>